<keyword evidence="2" id="KW-1185">Reference proteome</keyword>
<dbReference type="Proteomes" id="UP001469553">
    <property type="component" value="Unassembled WGS sequence"/>
</dbReference>
<comment type="caution">
    <text evidence="1">The sequence shown here is derived from an EMBL/GenBank/DDBJ whole genome shotgun (WGS) entry which is preliminary data.</text>
</comment>
<accession>A0ABV0XFP3</accession>
<reference evidence="1 2" key="1">
    <citation type="submission" date="2021-06" db="EMBL/GenBank/DDBJ databases">
        <authorList>
            <person name="Palmer J.M."/>
        </authorList>
    </citation>
    <scope>NUCLEOTIDE SEQUENCE [LARGE SCALE GENOMIC DNA]</scope>
    <source>
        <strain evidence="1 2">AS_MEX2019</strain>
        <tissue evidence="1">Muscle</tissue>
    </source>
</reference>
<proteinExistence type="predicted"/>
<name>A0ABV0XFP3_9TELE</name>
<evidence type="ECO:0000313" key="1">
    <source>
        <dbReference type="EMBL" id="MEQ2280277.1"/>
    </source>
</evidence>
<sequence length="133" mass="14996">MLFFHNDREADGKMDGANRALSWKKTCQWVGKSRLEWSSQCPDAKPLDTVWQDMKIALHELLPNSKQIPDCRGYKRACSISIHPFSLPAYSVPGRWGAGAHLQWSRVSVMALGRSPGHHTALQYNDMKCVKAS</sequence>
<protein>
    <submittedName>
        <fullName evidence="1">Uncharacterized protein</fullName>
    </submittedName>
</protein>
<evidence type="ECO:0000313" key="2">
    <source>
        <dbReference type="Proteomes" id="UP001469553"/>
    </source>
</evidence>
<dbReference type="EMBL" id="JAHRIP010001393">
    <property type="protein sequence ID" value="MEQ2280277.1"/>
    <property type="molecule type" value="Genomic_DNA"/>
</dbReference>
<gene>
    <name evidence="1" type="ORF">AMECASPLE_018111</name>
</gene>
<organism evidence="1 2">
    <name type="scientific">Ameca splendens</name>
    <dbReference type="NCBI Taxonomy" id="208324"/>
    <lineage>
        <taxon>Eukaryota</taxon>
        <taxon>Metazoa</taxon>
        <taxon>Chordata</taxon>
        <taxon>Craniata</taxon>
        <taxon>Vertebrata</taxon>
        <taxon>Euteleostomi</taxon>
        <taxon>Actinopterygii</taxon>
        <taxon>Neopterygii</taxon>
        <taxon>Teleostei</taxon>
        <taxon>Neoteleostei</taxon>
        <taxon>Acanthomorphata</taxon>
        <taxon>Ovalentaria</taxon>
        <taxon>Atherinomorphae</taxon>
        <taxon>Cyprinodontiformes</taxon>
        <taxon>Goodeidae</taxon>
        <taxon>Ameca</taxon>
    </lineage>
</organism>